<dbReference type="InterPro" id="IPR012338">
    <property type="entry name" value="Beta-lactam/transpept-like"/>
</dbReference>
<accession>A0A0D5YUI4</accession>
<dbReference type="HOGENOM" id="CLU_595480_0_0_10"/>
<name>A0A0D5YUI4_9FLAO</name>
<dbReference type="RefSeq" id="WP_045802506.1">
    <property type="nucleotide sequence ID" value="NZ_CP011071.1"/>
</dbReference>
<evidence type="ECO:0000313" key="2">
    <source>
        <dbReference type="EMBL" id="AKA35910.1"/>
    </source>
</evidence>
<gene>
    <name evidence="2" type="ORF">VC82_2321</name>
</gene>
<dbReference type="AlphaFoldDB" id="A0A0D5YUI4"/>
<dbReference type="KEGG" id="mlt:VC82_2321"/>
<dbReference type="Proteomes" id="UP000032726">
    <property type="component" value="Chromosome"/>
</dbReference>
<dbReference type="SUPFAM" id="SSF56601">
    <property type="entry name" value="beta-lactamase/transpeptidase-like"/>
    <property type="match status" value="1"/>
</dbReference>
<dbReference type="PATRIC" id="fig|516051.4.peg.2388"/>
<dbReference type="Pfam" id="PF13354">
    <property type="entry name" value="Beta-lactamase2"/>
    <property type="match status" value="1"/>
</dbReference>
<dbReference type="InterPro" id="IPR045155">
    <property type="entry name" value="Beta-lactam_cat"/>
</dbReference>
<dbReference type="EMBL" id="CP011071">
    <property type="protein sequence ID" value="AKA35910.1"/>
    <property type="molecule type" value="Genomic_DNA"/>
</dbReference>
<dbReference type="PROSITE" id="PS51257">
    <property type="entry name" value="PROKAR_LIPOPROTEIN"/>
    <property type="match status" value="1"/>
</dbReference>
<feature type="domain" description="Beta-lactamase class A catalytic" evidence="1">
    <location>
        <begin position="76"/>
        <end position="335"/>
    </location>
</feature>
<sequence>MKKTEQLSRSIFLFVAVGLLFLSCTQNQAVNPLEQALASADGRIKRVMDSLDQYELQIRYTQIDRFGDSIVFTDYDFQVDENAYFYPASTVKFPAAVAALEKLNEIDSLDTDTRFYVEGDSVETTFSEAILQIFTVSDNVANNRLVEFLGFDDLNGRMRRRGVKPIRIAHRLSTDNADEVTTKPLVIYLNDSTTATTKPITSGAPRPLELMEIKKGTGFYVQDSLHRGPFDFGLKNYYPITAQHALLKRIVFPDQFISEERFNLSESQRGFLLDAMQLLPQEVGYDSEEYYDSYGKFFIYGDKKETMPDHVSIYNKVGYAYGTLTDCAYIHDEKNKIEFMVTATILVNKDGIFNDNVYEYDEVGIPFLAQLGRELYHYELNRKR</sequence>
<evidence type="ECO:0000313" key="3">
    <source>
        <dbReference type="Proteomes" id="UP000032726"/>
    </source>
</evidence>
<proteinExistence type="predicted"/>
<dbReference type="OrthoDB" id="1884322at2"/>
<protein>
    <submittedName>
        <fullName evidence="2">Conserved hypothetical lipoprotein</fullName>
    </submittedName>
</protein>
<evidence type="ECO:0000259" key="1">
    <source>
        <dbReference type="Pfam" id="PF13354"/>
    </source>
</evidence>
<dbReference type="STRING" id="516051.VC82_2321"/>
<reference evidence="2 3" key="1">
    <citation type="submission" date="2015-03" db="EMBL/GenBank/DDBJ databases">
        <title>Complete genome sequence of Muricauda lutaonensis CC-HSB-11T, isolated from a coastal hot spring.</title>
        <authorList>
            <person name="Kim K.M."/>
        </authorList>
    </citation>
    <scope>NUCLEOTIDE SEQUENCE [LARGE SCALE GENOMIC DNA]</scope>
    <source>
        <strain evidence="2 3">CC-HSB-11</strain>
    </source>
</reference>
<organism evidence="2 3">
    <name type="scientific">Flagellimonas lutaonensis</name>
    <dbReference type="NCBI Taxonomy" id="516051"/>
    <lineage>
        <taxon>Bacteria</taxon>
        <taxon>Pseudomonadati</taxon>
        <taxon>Bacteroidota</taxon>
        <taxon>Flavobacteriia</taxon>
        <taxon>Flavobacteriales</taxon>
        <taxon>Flavobacteriaceae</taxon>
        <taxon>Flagellimonas</taxon>
    </lineage>
</organism>
<dbReference type="GO" id="GO:0030655">
    <property type="term" value="P:beta-lactam antibiotic catabolic process"/>
    <property type="evidence" value="ECO:0007669"/>
    <property type="project" value="InterPro"/>
</dbReference>
<keyword evidence="2" id="KW-0449">Lipoprotein</keyword>
<dbReference type="GO" id="GO:0008800">
    <property type="term" value="F:beta-lactamase activity"/>
    <property type="evidence" value="ECO:0007669"/>
    <property type="project" value="InterPro"/>
</dbReference>
<keyword evidence="3" id="KW-1185">Reference proteome</keyword>
<dbReference type="Gene3D" id="3.40.710.10">
    <property type="entry name" value="DD-peptidase/beta-lactamase superfamily"/>
    <property type="match status" value="1"/>
</dbReference>